<dbReference type="EMBL" id="VHIR01000006">
    <property type="protein sequence ID" value="TQE43679.1"/>
    <property type="molecule type" value="Genomic_DNA"/>
</dbReference>
<sequence>MDAVLITTLFVAPPARLTEAYELYRTRANAADAAVLAQSTHPRPVTDDPYTLWELRSEAAFYRLTQPQKMELFELRSLVRYNSDDDKIFDRVHEKFFFEDHDEPTVFPGQVSQSPSVKLPESAPERMPGQLNYLRISFLSQETNATTVSQTFQKFIEKVAAFAYLEDTEGCISSENPKIAGPLWVRNSTHTAAGVGDGAFPLAKHLWVGYALCEASADEAAALLPDRTDPDCTILGQVEQLDTLTTNLAE</sequence>
<keyword evidence="2" id="KW-1185">Reference proteome</keyword>
<organism evidence="1 2">
    <name type="scientific">Corynebacterium phoceense</name>
    <dbReference type="NCBI Taxonomy" id="1686286"/>
    <lineage>
        <taxon>Bacteria</taxon>
        <taxon>Bacillati</taxon>
        <taxon>Actinomycetota</taxon>
        <taxon>Actinomycetes</taxon>
        <taxon>Mycobacteriales</taxon>
        <taxon>Corynebacteriaceae</taxon>
        <taxon>Corynebacterium</taxon>
    </lineage>
</organism>
<comment type="caution">
    <text evidence="1">The sequence shown here is derived from an EMBL/GenBank/DDBJ whole genome shotgun (WGS) entry which is preliminary data.</text>
</comment>
<reference evidence="1 2" key="1">
    <citation type="submission" date="2019-06" db="EMBL/GenBank/DDBJ databases">
        <title>Draft genome of C. phoceense Strain 272.</title>
        <authorList>
            <person name="Pacheco L.G.C."/>
            <person name="Barberis C.M."/>
            <person name="Almuzara M.N."/>
            <person name="Traglia G.M."/>
            <person name="Santos C.S."/>
            <person name="Rocha D.J.P.G."/>
            <person name="Aguiar E.R.G.R."/>
            <person name="Vay C.A."/>
        </authorList>
    </citation>
    <scope>NUCLEOTIDE SEQUENCE [LARGE SCALE GENOMIC DNA]</scope>
    <source>
        <strain evidence="1 2">272</strain>
    </source>
</reference>
<gene>
    <name evidence="1" type="ORF">EJK80_05260</name>
</gene>
<evidence type="ECO:0000313" key="2">
    <source>
        <dbReference type="Proteomes" id="UP000318080"/>
    </source>
</evidence>
<name>A0A540R7F6_9CORY</name>
<dbReference type="Proteomes" id="UP000318080">
    <property type="component" value="Unassembled WGS sequence"/>
</dbReference>
<dbReference type="RefSeq" id="WP_068801685.1">
    <property type="nucleotide sequence ID" value="NZ_JADPQA010000002.1"/>
</dbReference>
<protein>
    <submittedName>
        <fullName evidence="1">Uncharacterized protein</fullName>
    </submittedName>
</protein>
<evidence type="ECO:0000313" key="1">
    <source>
        <dbReference type="EMBL" id="TQE43679.1"/>
    </source>
</evidence>
<accession>A0A540R7F6</accession>
<proteinExistence type="predicted"/>
<dbReference type="AlphaFoldDB" id="A0A540R7F6"/>
<dbReference type="GeneID" id="79852772"/>